<dbReference type="Pfam" id="PF16211">
    <property type="entry name" value="Histone_H2A_C"/>
    <property type="match status" value="1"/>
</dbReference>
<evidence type="ECO:0008006" key="6">
    <source>
        <dbReference type="Google" id="ProtNLM"/>
    </source>
</evidence>
<name>D3AVM1_HETP5</name>
<evidence type="ECO:0000259" key="2">
    <source>
        <dbReference type="Pfam" id="PF00125"/>
    </source>
</evidence>
<feature type="domain" description="Core Histone H2A/H2B/H3" evidence="2">
    <location>
        <begin position="147"/>
        <end position="200"/>
    </location>
</feature>
<dbReference type="PRINTS" id="PR00620">
    <property type="entry name" value="HISTONEH2A"/>
</dbReference>
<dbReference type="InterPro" id="IPR009072">
    <property type="entry name" value="Histone-fold"/>
</dbReference>
<dbReference type="Proteomes" id="UP000001396">
    <property type="component" value="Unassembled WGS sequence"/>
</dbReference>
<sequence length="457" mass="51706">MGYRRGRRSNIPRTLSWETAAIHKLLHSIPTDRRMSISSVAMNVLVSMMRDLTLKVLYRAKEILTLSKRKTLTVRTIHCALHLTMSDCGELTKHAIVMGKARVEEKMSNNTSIVEYDDDEEGGGGGSKKSKEVYIIKASKIRMALKRTGMFQRVEKMAMEYLAAVIEYIISEILELAFNSCIQFKKYRIMASHINTGIRLDRELDIKMGYRRGRRSNIPRTSSWETAAIHKLLKSIPTDRKMSISNMAMNVLVSMMRDLTLKVLYSAKELLTLSKRKTLTTRTIHCAIPLTMIDCGELTKHAIVKGMTRVGAYDDEEEGDGGGSKKSKEVYIIKASKIRMALKRTGMFQRVEKMAMEYLAAVIEYIISEVLELAYNSCIQFKKYRIMASHINTGIRSDMELDSLFKDVTIAQGGVHTGPVKSKVVKKSEAANGYCFKLMIPIIIGEHNCCCIDNINK</sequence>
<evidence type="ECO:0000313" key="5">
    <source>
        <dbReference type="Proteomes" id="UP000001396"/>
    </source>
</evidence>
<keyword evidence="5" id="KW-1185">Reference proteome</keyword>
<dbReference type="GO" id="GO:0030527">
    <property type="term" value="F:structural constituent of chromatin"/>
    <property type="evidence" value="ECO:0007669"/>
    <property type="project" value="InterPro"/>
</dbReference>
<dbReference type="InterPro" id="IPR032454">
    <property type="entry name" value="Histone_H2A_C"/>
</dbReference>
<comment type="caution">
    <text evidence="4">The sequence shown here is derived from an EMBL/GenBank/DDBJ whole genome shotgun (WGS) entry which is preliminary data.</text>
</comment>
<organism evidence="4 5">
    <name type="scientific">Heterostelium pallidum (strain ATCC 26659 / Pp 5 / PN500)</name>
    <name type="common">Cellular slime mold</name>
    <name type="synonym">Polysphondylium pallidum</name>
    <dbReference type="NCBI Taxonomy" id="670386"/>
    <lineage>
        <taxon>Eukaryota</taxon>
        <taxon>Amoebozoa</taxon>
        <taxon>Evosea</taxon>
        <taxon>Eumycetozoa</taxon>
        <taxon>Dictyostelia</taxon>
        <taxon>Acytosteliales</taxon>
        <taxon>Acytosteliaceae</taxon>
        <taxon>Heterostelium</taxon>
    </lineage>
</organism>
<reference evidence="4 5" key="1">
    <citation type="journal article" date="2011" name="Genome Res.">
        <title>Phylogeny-wide analysis of social amoeba genomes highlights ancient origins for complex intercellular communication.</title>
        <authorList>
            <person name="Heidel A.J."/>
            <person name="Lawal H.M."/>
            <person name="Felder M."/>
            <person name="Schilde C."/>
            <person name="Helps N.R."/>
            <person name="Tunggal B."/>
            <person name="Rivero F."/>
            <person name="John U."/>
            <person name="Schleicher M."/>
            <person name="Eichinger L."/>
            <person name="Platzer M."/>
            <person name="Noegel A.A."/>
            <person name="Schaap P."/>
            <person name="Gloeckner G."/>
        </authorList>
    </citation>
    <scope>NUCLEOTIDE SEQUENCE [LARGE SCALE GENOMIC DNA]</scope>
    <source>
        <strain evidence="5">ATCC 26659 / Pp 5 / PN500</strain>
    </source>
</reference>
<dbReference type="STRING" id="670386.D3AVM1"/>
<dbReference type="InterPro" id="IPR002119">
    <property type="entry name" value="Histone_H2A"/>
</dbReference>
<feature type="domain" description="Core Histone H2A/H2B/H3" evidence="2">
    <location>
        <begin position="212"/>
        <end position="288"/>
    </location>
</feature>
<proteinExistence type="inferred from homology"/>
<evidence type="ECO:0000313" key="4">
    <source>
        <dbReference type="EMBL" id="EFA86344.1"/>
    </source>
</evidence>
<dbReference type="Pfam" id="PF00125">
    <property type="entry name" value="Histone"/>
    <property type="match status" value="3"/>
</dbReference>
<dbReference type="RefSeq" id="XP_020438449.1">
    <property type="nucleotide sequence ID" value="XM_020571175.1"/>
</dbReference>
<dbReference type="InterPro" id="IPR000558">
    <property type="entry name" value="Histone_H2B"/>
</dbReference>
<dbReference type="PANTHER" id="PTHR23430">
    <property type="entry name" value="HISTONE H2A"/>
    <property type="match status" value="1"/>
</dbReference>
<feature type="domain" description="Histone H2A C-terminal" evidence="3">
    <location>
        <begin position="400"/>
        <end position="415"/>
    </location>
</feature>
<dbReference type="SMART" id="SM00427">
    <property type="entry name" value="H2B"/>
    <property type="match status" value="2"/>
</dbReference>
<dbReference type="GO" id="GO:0000786">
    <property type="term" value="C:nucleosome"/>
    <property type="evidence" value="ECO:0007669"/>
    <property type="project" value="InterPro"/>
</dbReference>
<dbReference type="GeneID" id="31355670"/>
<dbReference type="AlphaFoldDB" id="D3AVM1"/>
<dbReference type="InParanoid" id="D3AVM1"/>
<feature type="domain" description="Core Histone H2A/H2B/H3" evidence="2">
    <location>
        <begin position="344"/>
        <end position="396"/>
    </location>
</feature>
<dbReference type="GO" id="GO:0003677">
    <property type="term" value="F:DNA binding"/>
    <property type="evidence" value="ECO:0007669"/>
    <property type="project" value="InterPro"/>
</dbReference>
<dbReference type="EMBL" id="ADBJ01000002">
    <property type="protein sequence ID" value="EFA86344.1"/>
    <property type="molecule type" value="Genomic_DNA"/>
</dbReference>
<dbReference type="SUPFAM" id="SSF47113">
    <property type="entry name" value="Histone-fold"/>
    <property type="match status" value="4"/>
</dbReference>
<dbReference type="InterPro" id="IPR007125">
    <property type="entry name" value="H2A/H2B/H3"/>
</dbReference>
<comment type="similarity">
    <text evidence="1">Belongs to the histone H2B family.</text>
</comment>
<gene>
    <name evidence="4" type="ORF">PPL_00136</name>
</gene>
<evidence type="ECO:0000256" key="1">
    <source>
        <dbReference type="ARBA" id="ARBA00006846"/>
    </source>
</evidence>
<evidence type="ECO:0000259" key="3">
    <source>
        <dbReference type="Pfam" id="PF16211"/>
    </source>
</evidence>
<accession>D3AVM1</accession>
<dbReference type="Gene3D" id="1.10.20.10">
    <property type="entry name" value="Histone, subunit A"/>
    <property type="match status" value="3"/>
</dbReference>
<dbReference type="CDD" id="cd00074">
    <property type="entry name" value="HFD_H2A"/>
    <property type="match status" value="2"/>
</dbReference>
<protein>
    <recommendedName>
        <fullName evidence="6">Histone H4</fullName>
    </recommendedName>
</protein>
<dbReference type="GO" id="GO:0046982">
    <property type="term" value="F:protein heterodimerization activity"/>
    <property type="evidence" value="ECO:0007669"/>
    <property type="project" value="InterPro"/>
</dbReference>
<dbReference type="SMART" id="SM00414">
    <property type="entry name" value="H2A"/>
    <property type="match status" value="2"/>
</dbReference>